<dbReference type="AlphaFoldDB" id="A0A8J6LHH9"/>
<feature type="region of interest" description="Disordered" evidence="1">
    <location>
        <begin position="23"/>
        <end position="60"/>
    </location>
</feature>
<dbReference type="Proteomes" id="UP000719412">
    <property type="component" value="Unassembled WGS sequence"/>
</dbReference>
<evidence type="ECO:0000313" key="2">
    <source>
        <dbReference type="EMBL" id="KAH0813606.1"/>
    </source>
</evidence>
<proteinExistence type="predicted"/>
<evidence type="ECO:0000313" key="3">
    <source>
        <dbReference type="Proteomes" id="UP000719412"/>
    </source>
</evidence>
<keyword evidence="3" id="KW-1185">Reference proteome</keyword>
<comment type="caution">
    <text evidence="2">The sequence shown here is derived from an EMBL/GenBank/DDBJ whole genome shotgun (WGS) entry which is preliminary data.</text>
</comment>
<dbReference type="EMBL" id="JABDTM020025109">
    <property type="protein sequence ID" value="KAH0813606.1"/>
    <property type="molecule type" value="Genomic_DNA"/>
</dbReference>
<organism evidence="2 3">
    <name type="scientific">Tenebrio molitor</name>
    <name type="common">Yellow mealworm beetle</name>
    <dbReference type="NCBI Taxonomy" id="7067"/>
    <lineage>
        <taxon>Eukaryota</taxon>
        <taxon>Metazoa</taxon>
        <taxon>Ecdysozoa</taxon>
        <taxon>Arthropoda</taxon>
        <taxon>Hexapoda</taxon>
        <taxon>Insecta</taxon>
        <taxon>Pterygota</taxon>
        <taxon>Neoptera</taxon>
        <taxon>Endopterygota</taxon>
        <taxon>Coleoptera</taxon>
        <taxon>Polyphaga</taxon>
        <taxon>Cucujiformia</taxon>
        <taxon>Tenebrionidae</taxon>
        <taxon>Tenebrio</taxon>
    </lineage>
</organism>
<protein>
    <submittedName>
        <fullName evidence="2">Uncharacterized protein</fullName>
    </submittedName>
</protein>
<evidence type="ECO:0000256" key="1">
    <source>
        <dbReference type="SAM" id="MobiDB-lite"/>
    </source>
</evidence>
<gene>
    <name evidence="2" type="ORF">GEV33_009185</name>
</gene>
<sequence length="60" mass="6323">METEHSAPSTANVAIAVRTVMSPGKSELKEGPPSPSFAASPLRRPYPRKVLGVLPPLDPS</sequence>
<reference evidence="2" key="2">
    <citation type="submission" date="2021-08" db="EMBL/GenBank/DDBJ databases">
        <authorList>
            <person name="Eriksson T."/>
        </authorList>
    </citation>
    <scope>NUCLEOTIDE SEQUENCE</scope>
    <source>
        <strain evidence="2">Stoneville</strain>
        <tissue evidence="2">Whole head</tissue>
    </source>
</reference>
<reference evidence="2" key="1">
    <citation type="journal article" date="2020" name="J Insects Food Feed">
        <title>The yellow mealworm (Tenebrio molitor) genome: a resource for the emerging insects as food and feed industry.</title>
        <authorList>
            <person name="Eriksson T."/>
            <person name="Andere A."/>
            <person name="Kelstrup H."/>
            <person name="Emery V."/>
            <person name="Picard C."/>
        </authorList>
    </citation>
    <scope>NUCLEOTIDE SEQUENCE</scope>
    <source>
        <strain evidence="2">Stoneville</strain>
        <tissue evidence="2">Whole head</tissue>
    </source>
</reference>
<name>A0A8J6LHH9_TENMO</name>
<accession>A0A8J6LHH9</accession>